<feature type="domain" description="RNase H type-1" evidence="1">
    <location>
        <begin position="49"/>
        <end position="133"/>
    </location>
</feature>
<feature type="non-terminal residue" evidence="2">
    <location>
        <position position="1"/>
    </location>
</feature>
<dbReference type="Pfam" id="PF13456">
    <property type="entry name" value="RVT_3"/>
    <property type="match status" value="1"/>
</dbReference>
<gene>
    <name evidence="2" type="ORF">HID58_072276</name>
</gene>
<dbReference type="EMBL" id="JAGKQM010000016">
    <property type="protein sequence ID" value="KAH0874914.1"/>
    <property type="molecule type" value="Genomic_DNA"/>
</dbReference>
<accession>A0ABQ7Z444</accession>
<name>A0ABQ7Z444_BRANA</name>
<evidence type="ECO:0000259" key="1">
    <source>
        <dbReference type="Pfam" id="PF13456"/>
    </source>
</evidence>
<organism evidence="2 3">
    <name type="scientific">Brassica napus</name>
    <name type="common">Rape</name>
    <dbReference type="NCBI Taxonomy" id="3708"/>
    <lineage>
        <taxon>Eukaryota</taxon>
        <taxon>Viridiplantae</taxon>
        <taxon>Streptophyta</taxon>
        <taxon>Embryophyta</taxon>
        <taxon>Tracheophyta</taxon>
        <taxon>Spermatophyta</taxon>
        <taxon>Magnoliopsida</taxon>
        <taxon>eudicotyledons</taxon>
        <taxon>Gunneridae</taxon>
        <taxon>Pentapetalae</taxon>
        <taxon>rosids</taxon>
        <taxon>malvids</taxon>
        <taxon>Brassicales</taxon>
        <taxon>Brassicaceae</taxon>
        <taxon>Brassiceae</taxon>
        <taxon>Brassica</taxon>
    </lineage>
</organism>
<dbReference type="InterPro" id="IPR002156">
    <property type="entry name" value="RNaseH_domain"/>
</dbReference>
<evidence type="ECO:0000313" key="2">
    <source>
        <dbReference type="EMBL" id="KAH0874914.1"/>
    </source>
</evidence>
<keyword evidence="3" id="KW-1185">Reference proteome</keyword>
<proteinExistence type="predicted"/>
<sequence length="163" mass="18688">SDLWFPNSKVWNAQKLFDTFIEEDARQILKIKIPQNGHDLDQEIVKADLYTIVESDLRSLLWAVQAMGDLRHKNILFEASSVEARQALLNPTSFPDLSPLILKILELLNGFEKWTISHVSRHINRAATTIAESVTFGPYLQSYVASGGPRWLHKMLQEEMRNT</sequence>
<protein>
    <recommendedName>
        <fullName evidence="1">RNase H type-1 domain-containing protein</fullName>
    </recommendedName>
</protein>
<dbReference type="Proteomes" id="UP000824890">
    <property type="component" value="Unassembled WGS sequence"/>
</dbReference>
<reference evidence="2 3" key="1">
    <citation type="submission" date="2021-05" db="EMBL/GenBank/DDBJ databases">
        <title>Genome Assembly of Synthetic Allotetraploid Brassica napus Reveals Homoeologous Exchanges between Subgenomes.</title>
        <authorList>
            <person name="Davis J.T."/>
        </authorList>
    </citation>
    <scope>NUCLEOTIDE SEQUENCE [LARGE SCALE GENOMIC DNA]</scope>
    <source>
        <strain evidence="3">cv. Da-Ae</strain>
        <tissue evidence="2">Seedling</tissue>
    </source>
</reference>
<evidence type="ECO:0000313" key="3">
    <source>
        <dbReference type="Proteomes" id="UP000824890"/>
    </source>
</evidence>
<comment type="caution">
    <text evidence="2">The sequence shown here is derived from an EMBL/GenBank/DDBJ whole genome shotgun (WGS) entry which is preliminary data.</text>
</comment>